<evidence type="ECO:0000256" key="2">
    <source>
        <dbReference type="ARBA" id="ARBA00022598"/>
    </source>
</evidence>
<dbReference type="GO" id="GO:0005524">
    <property type="term" value="F:ATP binding"/>
    <property type="evidence" value="ECO:0007669"/>
    <property type="project" value="UniProtKB-KW"/>
</dbReference>
<evidence type="ECO:0000259" key="11">
    <source>
        <dbReference type="Pfam" id="PF23783"/>
    </source>
</evidence>
<keyword evidence="4 6" id="KW-0547">Nucleotide-binding</keyword>
<comment type="catalytic activity">
    <reaction evidence="6">
        <text>cytidine(34) in tRNA(Ile2) + agmatine + ATP + H2O = 2-agmatinylcytidine(34) in tRNA(Ile2) + AMP + 2 phosphate + 2 H(+)</text>
        <dbReference type="Rhea" id="RHEA:43608"/>
        <dbReference type="Rhea" id="RHEA-COMP:10625"/>
        <dbReference type="Rhea" id="RHEA-COMP:10626"/>
        <dbReference type="ChEBI" id="CHEBI:15377"/>
        <dbReference type="ChEBI" id="CHEBI:15378"/>
        <dbReference type="ChEBI" id="CHEBI:30616"/>
        <dbReference type="ChEBI" id="CHEBI:43474"/>
        <dbReference type="ChEBI" id="CHEBI:58145"/>
        <dbReference type="ChEBI" id="CHEBI:82748"/>
        <dbReference type="ChEBI" id="CHEBI:83545"/>
        <dbReference type="ChEBI" id="CHEBI:456215"/>
        <dbReference type="EC" id="6.3.4.22"/>
    </reaction>
</comment>
<evidence type="ECO:0000256" key="6">
    <source>
        <dbReference type="HAMAP-Rule" id="MF_01892"/>
    </source>
</evidence>
<dbReference type="Gene3D" id="2.40.50.1010">
    <property type="match status" value="1"/>
</dbReference>
<feature type="domain" description="TiaS-like TCKD" evidence="10">
    <location>
        <begin position="6"/>
        <end position="140"/>
    </location>
</feature>
<keyword evidence="1 6" id="KW-0963">Cytoplasm</keyword>
<dbReference type="InterPro" id="IPR024913">
    <property type="entry name" value="tRNA_Ile2__agm2C_synt"/>
</dbReference>
<sequence length="444" mass="49414">MYRLHVGIDDTDSPEGMCTTYISCVIIQELKSCGFSPEGYPRLIRLNPFAPHKTRGNGAVTFTVLAESPEDINTIKGIVLQVVAELAELDSERTNPGVVFHTGEITDEMREFALSAIRLILRIEDARRLAEKVGAEVHGFKKGRGIIGALAAIGCPLDDSTYELLTYRVPENYGKPRRIDPESVARMDEATGTETFDNIDGDYIAIEPHTPCPILYGIRGESPEVLLRAMEMVCVDEEIERHCIFETNQHTDQHIQDAVRIADMETFGCYRVRGEVVDGPRVIEGGHVFFTLGDESGQIECGAYEPTKDFRKIILELIPGDVVTVYGGIGAQGTLNIEKIHIESLADLYVEENPICTCGKRMKSAGRNKGFKCPSCGRRLRSSEKVRRAIERPLTGGYYEVPTCARRHLSKQLVRMGISSPPFEATESSSTRQSAHFNKKWEDL</sequence>
<reference evidence="12 13" key="1">
    <citation type="submission" date="2018-07" db="EMBL/GenBank/DDBJ databases">
        <title>Genomic Encyclopedia of Type Strains, Phase IV (KMG-IV): sequencing the most valuable type-strain genomes for metagenomic binning, comparative biology and taxonomic classification.</title>
        <authorList>
            <person name="Goeker M."/>
        </authorList>
    </citation>
    <scope>NUCLEOTIDE SEQUENCE [LARGE SCALE GENOMIC DNA]</scope>
    <source>
        <strain evidence="12 13">DSM 7466</strain>
    </source>
</reference>
<comment type="caution">
    <text evidence="12">The sequence shown here is derived from an EMBL/GenBank/DDBJ whole genome shotgun (WGS) entry which is preliminary data.</text>
</comment>
<dbReference type="Pfam" id="PF23783">
    <property type="entry name" value="Zn_ribbon_TiaS"/>
    <property type="match status" value="1"/>
</dbReference>
<dbReference type="GO" id="GO:0002101">
    <property type="term" value="P:tRNA wobble cytosine modification"/>
    <property type="evidence" value="ECO:0007669"/>
    <property type="project" value="UniProtKB-UniRule"/>
</dbReference>
<comment type="similarity">
    <text evidence="6">Belongs to the TiaS family.</text>
</comment>
<dbReference type="InterPro" id="IPR004365">
    <property type="entry name" value="NA-bd_OB_tRNA"/>
</dbReference>
<feature type="domain" description="TiaS FLD" evidence="9">
    <location>
        <begin position="143"/>
        <end position="254"/>
    </location>
</feature>
<dbReference type="InterPro" id="IPR055394">
    <property type="entry name" value="Zn_ribbon_TiaS"/>
</dbReference>
<dbReference type="Pfam" id="PF01336">
    <property type="entry name" value="tRNA_anti-codon"/>
    <property type="match status" value="1"/>
</dbReference>
<evidence type="ECO:0000259" key="10">
    <source>
        <dbReference type="Pfam" id="PF22641"/>
    </source>
</evidence>
<dbReference type="PANTHER" id="PTHR40705:SF2">
    <property type="entry name" value="DUF1743 DOMAIN-CONTAINING PROTEIN"/>
    <property type="match status" value="1"/>
</dbReference>
<name>A0A371ND04_9EURY</name>
<dbReference type="HAMAP" id="MF_01892">
    <property type="entry name" value="tRNA_Ile2_agm2C_synt"/>
    <property type="match status" value="1"/>
</dbReference>
<keyword evidence="13" id="KW-1185">Reference proteome</keyword>
<evidence type="ECO:0000256" key="3">
    <source>
        <dbReference type="ARBA" id="ARBA00022694"/>
    </source>
</evidence>
<evidence type="ECO:0000313" key="13">
    <source>
        <dbReference type="Proteomes" id="UP000256864"/>
    </source>
</evidence>
<comment type="function">
    <text evidence="6">ATP-dependent agmatine transferase that catalyzes the formation of 2-agmatinylcytidine (agm2C) at the wobble position (C34) of tRNA(Ile2), converting the codon specificity from AUG to AUA.</text>
</comment>
<dbReference type="PANTHER" id="PTHR40705">
    <property type="entry name" value="TRNA(ILE2) 2-AGMATINYLCYTIDINE SYNTHETASE TIAS"/>
    <property type="match status" value="1"/>
</dbReference>
<evidence type="ECO:0000256" key="4">
    <source>
        <dbReference type="ARBA" id="ARBA00022741"/>
    </source>
</evidence>
<evidence type="ECO:0000256" key="1">
    <source>
        <dbReference type="ARBA" id="ARBA00022490"/>
    </source>
</evidence>
<feature type="region of interest" description="Disordered" evidence="7">
    <location>
        <begin position="422"/>
        <end position="444"/>
    </location>
</feature>
<protein>
    <recommendedName>
        <fullName evidence="6">tRNA(Ile2) 2-agmatinylcytidine synthetase TiaS</fullName>
        <shortName evidence="6">tRNA(Ile2)-agm2C synthetase</shortName>
        <ecNumber evidence="6">6.3.4.22</ecNumber>
    </recommendedName>
    <alternativeName>
        <fullName evidence="6">tRNA(Ile2) agmatidine synthetase</fullName>
    </alternativeName>
</protein>
<evidence type="ECO:0000256" key="7">
    <source>
        <dbReference type="SAM" id="MobiDB-lite"/>
    </source>
</evidence>
<dbReference type="EMBL" id="QREL01000001">
    <property type="protein sequence ID" value="REE28391.1"/>
    <property type="molecule type" value="Genomic_DNA"/>
</dbReference>
<evidence type="ECO:0000259" key="9">
    <source>
        <dbReference type="Pfam" id="PF08489"/>
    </source>
</evidence>
<evidence type="ECO:0000256" key="5">
    <source>
        <dbReference type="ARBA" id="ARBA00022840"/>
    </source>
</evidence>
<accession>A0A371ND04</accession>
<comment type="subcellular location">
    <subcellularLocation>
        <location evidence="6">Cytoplasm</location>
    </subcellularLocation>
</comment>
<evidence type="ECO:0000313" key="12">
    <source>
        <dbReference type="EMBL" id="REE28391.1"/>
    </source>
</evidence>
<dbReference type="GO" id="GO:0003676">
    <property type="term" value="F:nucleic acid binding"/>
    <property type="evidence" value="ECO:0007669"/>
    <property type="project" value="InterPro"/>
</dbReference>
<proteinExistence type="inferred from homology"/>
<keyword evidence="5 6" id="KW-0067">ATP-binding</keyword>
<dbReference type="InterPro" id="IPR053870">
    <property type="entry name" value="TiaS-like_TCKD"/>
</dbReference>
<evidence type="ECO:0000259" key="8">
    <source>
        <dbReference type="Pfam" id="PF01336"/>
    </source>
</evidence>
<dbReference type="Gene3D" id="3.90.600.20">
    <property type="match status" value="1"/>
</dbReference>
<dbReference type="Proteomes" id="UP000256864">
    <property type="component" value="Unassembled WGS sequence"/>
</dbReference>
<dbReference type="EC" id="6.3.4.22" evidence="6"/>
<feature type="domain" description="OB" evidence="8">
    <location>
        <begin position="271"/>
        <end position="332"/>
    </location>
</feature>
<keyword evidence="2 6" id="KW-0436">Ligase</keyword>
<dbReference type="GO" id="GO:0005737">
    <property type="term" value="C:cytoplasm"/>
    <property type="evidence" value="ECO:0007669"/>
    <property type="project" value="UniProtKB-SubCell"/>
</dbReference>
<gene>
    <name evidence="6" type="primary">tiaS</name>
    <name evidence="12" type="ORF">C7452_0400</name>
</gene>
<feature type="domain" description="TiaS C-terminal zinc ribbon" evidence="11">
    <location>
        <begin position="353"/>
        <end position="394"/>
    </location>
</feature>
<keyword evidence="3 6" id="KW-0819">tRNA processing</keyword>
<organism evidence="12 13">
    <name type="scientific">Methanothermobacter defluvii</name>
    <dbReference type="NCBI Taxonomy" id="49339"/>
    <lineage>
        <taxon>Archaea</taxon>
        <taxon>Methanobacteriati</taxon>
        <taxon>Methanobacteriota</taxon>
        <taxon>Methanomada group</taxon>
        <taxon>Methanobacteria</taxon>
        <taxon>Methanobacteriales</taxon>
        <taxon>Methanobacteriaceae</taxon>
        <taxon>Methanothermobacter</taxon>
    </lineage>
</organism>
<feature type="compositionally biased region" description="Polar residues" evidence="7">
    <location>
        <begin position="426"/>
        <end position="436"/>
    </location>
</feature>
<dbReference type="AlphaFoldDB" id="A0A371ND04"/>
<dbReference type="Gene3D" id="3.30.70.2200">
    <property type="match status" value="1"/>
</dbReference>
<dbReference type="Pfam" id="PF08489">
    <property type="entry name" value="TiaS_FLD"/>
    <property type="match status" value="1"/>
</dbReference>
<dbReference type="GO" id="GO:0016879">
    <property type="term" value="F:ligase activity, forming carbon-nitrogen bonds"/>
    <property type="evidence" value="ECO:0007669"/>
    <property type="project" value="UniProtKB-UniRule"/>
</dbReference>
<dbReference type="InterPro" id="IPR013696">
    <property type="entry name" value="TiaS_FLD"/>
</dbReference>
<dbReference type="Pfam" id="PF22641">
    <property type="entry name" value="TiaS_TCKD"/>
    <property type="match status" value="1"/>
</dbReference>
<dbReference type="RefSeq" id="WP_115892070.1">
    <property type="nucleotide sequence ID" value="NZ_QREL01000001.1"/>
</dbReference>
<dbReference type="CDD" id="cd04482">
    <property type="entry name" value="RPA2_OBF_like"/>
    <property type="match status" value="1"/>
</dbReference>